<dbReference type="Pfam" id="PF06943">
    <property type="entry name" value="zf-LSD1"/>
    <property type="match status" value="1"/>
</dbReference>
<dbReference type="EMBL" id="CAMPGE010021747">
    <property type="protein sequence ID" value="CAI2379870.1"/>
    <property type="molecule type" value="Genomic_DNA"/>
</dbReference>
<dbReference type="AlphaFoldDB" id="A0AAD1XX77"/>
<accession>A0AAD1XX77</accession>
<organism evidence="3 4">
    <name type="scientific">Euplotes crassus</name>
    <dbReference type="NCBI Taxonomy" id="5936"/>
    <lineage>
        <taxon>Eukaryota</taxon>
        <taxon>Sar</taxon>
        <taxon>Alveolata</taxon>
        <taxon>Ciliophora</taxon>
        <taxon>Intramacronucleata</taxon>
        <taxon>Spirotrichea</taxon>
        <taxon>Hypotrichia</taxon>
        <taxon>Euplotida</taxon>
        <taxon>Euplotidae</taxon>
        <taxon>Moneuplotes</taxon>
    </lineage>
</organism>
<sequence>MSENTTPYPELQKESMPQIDDYENYARKQDDYKSASISQVPSDEELGVSEQESIVQCGGCQNLLKFPKSAFIVNCPICNTNTVAESLKKDKNTLCMQCGACTAFLLIPRNCSLIACDCGAVNQVPSGF</sequence>
<gene>
    <name evidence="3" type="ORF">ECRASSUSDP1_LOCUS21290</name>
</gene>
<feature type="domain" description="Zinc finger LSD1-type" evidence="2">
    <location>
        <begin position="57"/>
        <end position="80"/>
    </location>
</feature>
<proteinExistence type="predicted"/>
<protein>
    <recommendedName>
        <fullName evidence="2">Zinc finger LSD1-type domain-containing protein</fullName>
    </recommendedName>
</protein>
<comment type="caution">
    <text evidence="3">The sequence shown here is derived from an EMBL/GenBank/DDBJ whole genome shotgun (WGS) entry which is preliminary data.</text>
</comment>
<evidence type="ECO:0000256" key="1">
    <source>
        <dbReference type="SAM" id="MobiDB-lite"/>
    </source>
</evidence>
<evidence type="ECO:0000259" key="2">
    <source>
        <dbReference type="Pfam" id="PF06943"/>
    </source>
</evidence>
<evidence type="ECO:0000313" key="4">
    <source>
        <dbReference type="Proteomes" id="UP001295684"/>
    </source>
</evidence>
<evidence type="ECO:0000313" key="3">
    <source>
        <dbReference type="EMBL" id="CAI2379870.1"/>
    </source>
</evidence>
<feature type="region of interest" description="Disordered" evidence="1">
    <location>
        <begin position="1"/>
        <end position="23"/>
    </location>
</feature>
<dbReference type="NCBIfam" id="TIGR01053">
    <property type="entry name" value="LSD1"/>
    <property type="match status" value="1"/>
</dbReference>
<reference evidence="3" key="1">
    <citation type="submission" date="2023-07" db="EMBL/GenBank/DDBJ databases">
        <authorList>
            <consortium name="AG Swart"/>
            <person name="Singh M."/>
            <person name="Singh A."/>
            <person name="Seah K."/>
            <person name="Emmerich C."/>
        </authorList>
    </citation>
    <scope>NUCLEOTIDE SEQUENCE</scope>
    <source>
        <strain evidence="3">DP1</strain>
    </source>
</reference>
<keyword evidence="4" id="KW-1185">Reference proteome</keyword>
<dbReference type="InterPro" id="IPR005735">
    <property type="entry name" value="Znf_LSD1"/>
</dbReference>
<name>A0AAD1XX77_EUPCR</name>
<dbReference type="Proteomes" id="UP001295684">
    <property type="component" value="Unassembled WGS sequence"/>
</dbReference>